<reference evidence="1" key="1">
    <citation type="submission" date="2022-05" db="EMBL/GenBank/DDBJ databases">
        <title>Comparative Genomics of Spacecraft Associated Microbes.</title>
        <authorList>
            <person name="Tran M.T."/>
            <person name="Wright A."/>
            <person name="Seuylemezian A."/>
            <person name="Eisen J."/>
            <person name="Coil D."/>
        </authorList>
    </citation>
    <scope>NUCLEOTIDE SEQUENCE</scope>
    <source>
        <strain evidence="1">FAIRING 10M-2.2</strain>
    </source>
</reference>
<evidence type="ECO:0000313" key="2">
    <source>
        <dbReference type="Proteomes" id="UP001202289"/>
    </source>
</evidence>
<organism evidence="1 2">
    <name type="scientific">Bacillus cytotoxicus</name>
    <dbReference type="NCBI Taxonomy" id="580165"/>
    <lineage>
        <taxon>Bacteria</taxon>
        <taxon>Bacillati</taxon>
        <taxon>Bacillota</taxon>
        <taxon>Bacilli</taxon>
        <taxon>Bacillales</taxon>
        <taxon>Bacillaceae</taxon>
        <taxon>Bacillus</taxon>
        <taxon>Bacillus cereus group</taxon>
    </lineage>
</organism>
<gene>
    <name evidence="1" type="ORF">M3215_13500</name>
</gene>
<name>A0ACC6A830_9BACI</name>
<evidence type="ECO:0000313" key="1">
    <source>
        <dbReference type="EMBL" id="MCM3736803.1"/>
    </source>
</evidence>
<proteinExistence type="predicted"/>
<dbReference type="Proteomes" id="UP001202289">
    <property type="component" value="Unassembled WGS sequence"/>
</dbReference>
<protein>
    <submittedName>
        <fullName evidence="1">MFS transporter</fullName>
    </submittedName>
</protein>
<accession>A0ACC6A830</accession>
<keyword evidence="2" id="KW-1185">Reference proteome</keyword>
<comment type="caution">
    <text evidence="1">The sequence shown here is derived from an EMBL/GenBank/DDBJ whole genome shotgun (WGS) entry which is preliminary data.</text>
</comment>
<sequence length="244" mass="27169">MNFLFVFAFYLVEVEKMSELQAGTIISTLAIVSMAVTAIMTPIATKRGSTAIGCIGIFAFLIASYLFGHMSLNFTNWDYVWRLMIVGIGTGCTLAPLTTTAVLSVPIEKSGIASSVSNISRTVGSIVGVAVLVVILNHQLSIEKEKVKIEAEKIICESNQTSLQKEKMIRELKLLTMQQNVMKDAGENNKFYKQIQVKYKHAVLESFNQTFQMGGIIFLFAFLSLGIEIYMKRREKDIKIVMQS</sequence>
<dbReference type="EMBL" id="JAMBOP010000015">
    <property type="protein sequence ID" value="MCM3736803.1"/>
    <property type="molecule type" value="Genomic_DNA"/>
</dbReference>